<evidence type="ECO:0000256" key="4">
    <source>
        <dbReference type="ARBA" id="ARBA00022801"/>
    </source>
</evidence>
<feature type="domain" description="AB hydrolase-1" evidence="9">
    <location>
        <begin position="573"/>
        <end position="677"/>
    </location>
</feature>
<comment type="catalytic activity">
    <reaction evidence="8">
        <text>(24S)-24,25-epoxycucurbitadienol + H2O = (24R)-24,25-dihydroxycucurbitadienol</text>
        <dbReference type="Rhea" id="RHEA:81855"/>
        <dbReference type="ChEBI" id="CHEBI:15377"/>
        <dbReference type="ChEBI" id="CHEBI:229949"/>
        <dbReference type="ChEBI" id="CHEBI:229950"/>
    </reaction>
    <physiologicalReaction direction="left-to-right" evidence="8">
        <dbReference type="Rhea" id="RHEA:81856"/>
    </physiologicalReaction>
</comment>
<dbReference type="InterPro" id="IPR029058">
    <property type="entry name" value="AB_hydrolase_fold"/>
</dbReference>
<keyword evidence="11" id="KW-1185">Reference proteome</keyword>
<evidence type="ECO:0000256" key="7">
    <source>
        <dbReference type="ARBA" id="ARBA00058358"/>
    </source>
</evidence>
<dbReference type="SUPFAM" id="SSF53474">
    <property type="entry name" value="alpha/beta-Hydrolases"/>
    <property type="match status" value="2"/>
</dbReference>
<dbReference type="InterPro" id="IPR000073">
    <property type="entry name" value="AB_hydrolase_1"/>
</dbReference>
<dbReference type="EMBL" id="UZAU01000634">
    <property type="status" value="NOT_ANNOTATED_CDS"/>
    <property type="molecule type" value="Genomic_DNA"/>
</dbReference>
<keyword evidence="4" id="KW-0378">Hydrolase</keyword>
<accession>A0A803Q4Z6</accession>
<dbReference type="PANTHER" id="PTHR43329">
    <property type="entry name" value="EPOXIDE HYDROLASE"/>
    <property type="match status" value="1"/>
</dbReference>
<dbReference type="OMA" id="MIPKETG"/>
<evidence type="ECO:0000313" key="10">
    <source>
        <dbReference type="EnsemblPlants" id="cds.evm.model.07.409"/>
    </source>
</evidence>
<dbReference type="PRINTS" id="PR00412">
    <property type="entry name" value="EPOXHYDRLASE"/>
</dbReference>
<evidence type="ECO:0000259" key="9">
    <source>
        <dbReference type="Pfam" id="PF00561"/>
    </source>
</evidence>
<dbReference type="EC" id="3.3.2.10" evidence="3"/>
<comment type="function">
    <text evidence="7">Epoxide hydrolase involved in the biosynthesis of cucurbitacin and mogroside tetracyclic triterpene natural products (e.g. siamenoside I and mogrosides IV, V and VI). Cucurbitacins have cytotoxic properties and exhibit deterrent taste as a defense barrier against herbivores. Mogrosides are nonsugar highly oxygenated compounds used as high-intensity zero-calorie sweeteners; they also possess pharmacological properties such as regulating immunity, lowering blood sugar and lipid levels, protecting the liver, and acting as antioxidants and antitumor agents. Catalyzes the hydrolysis of aromatic epoxide-containing substrates, such as the conversion of 24,25-epoxycucurbitadienol to 24,25-dihydroxycucurbitadienol.</text>
</comment>
<name>A0A803Q4Z6_CANSA</name>
<proteinExistence type="inferred from homology"/>
<evidence type="ECO:0000256" key="8">
    <source>
        <dbReference type="ARBA" id="ARBA00093212"/>
    </source>
</evidence>
<comment type="pathway">
    <text evidence="1">Secondary metabolite biosynthesis; terpenoid biosynthesis.</text>
</comment>
<sequence length="864" mass="97853">MHVAEKGQGPTILFLHGFPELWYTWRHQILTLASLGYRAVAPDLRGYGDTDAPPSVGSYTCMDVVGDVIGLLDAIAAEEEKVFVVGHDWGALIAWYLCLFRPDRVKALVNLSVVFNPRNPKKKPYETLRAVYGDDYYVCRFQEIGEIEGEFAQIGTQQVIKEFYTYRNPGPLMLPKGKSFPHSKDAKTPTELPSWLTQQDLDYYTTKFHNKGFTGGINYYRNINRNWEVTAPWTGAKIKVPVRFIVGDVDLLYNSLGVKDYIHKGGFRKDVPLLEEAYDRVEWGFLQAMLRKMGFVEHWTKLIMKCVSLVSYSVNVGGQEIGPIVPTRGLRQGDPLSPNPFMLCAEGFSALIREYERMGKIRGCKVARGPPALMVTGSLAWDVNLVRDLFNERNANLILSIPLSSTRLHDVWYCCWENSSHFSVKSAYKYLQLSKDLGSQEDNSTFWNTLWNLSVPPKACWSQVDTGLCSAPTTSFANWFANLLLQLDGERKSMAAKHQNNLVWSDKVPSVTSVPYLAHASLVDWTRAQDTTRSLTAAYLTVADGAENGKNQQHRTVKANGINIHVAEKGQGPLILFLHGFPELWYTWRHQILALASLGYRAIAPDLRGYGDSDAPESPANYTCLHIVGDLIGLIDAIASDEDKVFVVGHDWGAVIAWYLCLFRPDRVKALVNMSAPFNPRNPRRKPLSAMRAVCGHDYYICRFQESGIIEEEFAQIGTEKVLKEILTYRTPGPLFWPKGKALESPPIALPSWLSEEDFNYYVTKYDKTGFTGGLNYYRNIDRNWELVAPWTGTQIKVPVKFIVGELDLVYNSFNAKDYIHNGGFKKDVPFLQELIIMEGVGHFINEERPNEITTHIYDFFKKF</sequence>
<protein>
    <recommendedName>
        <fullName evidence="3">soluble epoxide hydrolase</fullName>
        <ecNumber evidence="3">3.3.2.10</ecNumber>
    </recommendedName>
</protein>
<evidence type="ECO:0000256" key="2">
    <source>
        <dbReference type="ARBA" id="ARBA00011738"/>
    </source>
</evidence>
<dbReference type="FunFam" id="3.40.50.1820:FF:000161">
    <property type="entry name" value="Epoxide hydrolase"/>
    <property type="match status" value="2"/>
</dbReference>
<dbReference type="Gramene" id="evm.model.07.409">
    <property type="protein sequence ID" value="cds.evm.model.07.409"/>
    <property type="gene ID" value="evm.TU.07.409"/>
</dbReference>
<comment type="similarity">
    <text evidence="5">Belongs to the AB hydrolase superfamily. Epoxide hydrolase family.</text>
</comment>
<evidence type="ECO:0000313" key="11">
    <source>
        <dbReference type="Proteomes" id="UP000596661"/>
    </source>
</evidence>
<dbReference type="InterPro" id="IPR000639">
    <property type="entry name" value="Epox_hydrolase-like"/>
</dbReference>
<dbReference type="AlphaFoldDB" id="A0A803Q4Z6"/>
<evidence type="ECO:0000256" key="6">
    <source>
        <dbReference type="ARBA" id="ARBA00051067"/>
    </source>
</evidence>
<dbReference type="EnsemblPlants" id="evm.model.07.409">
    <property type="protein sequence ID" value="cds.evm.model.07.409"/>
    <property type="gene ID" value="evm.TU.07.409"/>
</dbReference>
<comment type="subunit">
    <text evidence="2">Homodimer.</text>
</comment>
<dbReference type="Gene3D" id="3.40.50.1820">
    <property type="entry name" value="alpha/beta hydrolase"/>
    <property type="match status" value="2"/>
</dbReference>
<evidence type="ECO:0000256" key="5">
    <source>
        <dbReference type="ARBA" id="ARBA00038334"/>
    </source>
</evidence>
<dbReference type="Pfam" id="PF00561">
    <property type="entry name" value="Abhydrolase_1"/>
    <property type="match status" value="2"/>
</dbReference>
<feature type="domain" description="AB hydrolase-1" evidence="9">
    <location>
        <begin position="10"/>
        <end position="117"/>
    </location>
</feature>
<dbReference type="Proteomes" id="UP000596661">
    <property type="component" value="Chromosome 7"/>
</dbReference>
<evidence type="ECO:0000256" key="3">
    <source>
        <dbReference type="ARBA" id="ARBA00013006"/>
    </source>
</evidence>
<dbReference type="PRINTS" id="PR00111">
    <property type="entry name" value="ABHYDROLASE"/>
</dbReference>
<dbReference type="GO" id="GO:0004301">
    <property type="term" value="F:epoxide hydrolase activity"/>
    <property type="evidence" value="ECO:0007669"/>
    <property type="project" value="UniProtKB-EC"/>
</dbReference>
<evidence type="ECO:0000256" key="1">
    <source>
        <dbReference type="ARBA" id="ARBA00004721"/>
    </source>
</evidence>
<reference evidence="10" key="1">
    <citation type="submission" date="2018-11" db="EMBL/GenBank/DDBJ databases">
        <authorList>
            <person name="Grassa J C."/>
        </authorList>
    </citation>
    <scope>NUCLEOTIDE SEQUENCE [LARGE SCALE GENOMIC DNA]</scope>
</reference>
<reference evidence="10" key="2">
    <citation type="submission" date="2021-03" db="UniProtKB">
        <authorList>
            <consortium name="EnsemblPlants"/>
        </authorList>
    </citation>
    <scope>IDENTIFICATION</scope>
</reference>
<comment type="catalytic activity">
    <reaction evidence="6">
        <text>an epoxide + H2O = an ethanediol</text>
        <dbReference type="Rhea" id="RHEA:19037"/>
        <dbReference type="ChEBI" id="CHEBI:15377"/>
        <dbReference type="ChEBI" id="CHEBI:32955"/>
        <dbReference type="ChEBI" id="CHEBI:140594"/>
        <dbReference type="EC" id="3.3.2.10"/>
    </reaction>
    <physiologicalReaction direction="left-to-right" evidence="6">
        <dbReference type="Rhea" id="RHEA:19038"/>
    </physiologicalReaction>
</comment>
<organism evidence="10 11">
    <name type="scientific">Cannabis sativa</name>
    <name type="common">Hemp</name>
    <name type="synonym">Marijuana</name>
    <dbReference type="NCBI Taxonomy" id="3483"/>
    <lineage>
        <taxon>Eukaryota</taxon>
        <taxon>Viridiplantae</taxon>
        <taxon>Streptophyta</taxon>
        <taxon>Embryophyta</taxon>
        <taxon>Tracheophyta</taxon>
        <taxon>Spermatophyta</taxon>
        <taxon>Magnoliopsida</taxon>
        <taxon>eudicotyledons</taxon>
        <taxon>Gunneridae</taxon>
        <taxon>Pentapetalae</taxon>
        <taxon>rosids</taxon>
        <taxon>fabids</taxon>
        <taxon>Rosales</taxon>
        <taxon>Cannabaceae</taxon>
        <taxon>Cannabis</taxon>
    </lineage>
</organism>